<dbReference type="Pfam" id="PF00122">
    <property type="entry name" value="E1-E2_ATPase"/>
    <property type="match status" value="1"/>
</dbReference>
<evidence type="ECO:0000256" key="5">
    <source>
        <dbReference type="ARBA" id="ARBA00022842"/>
    </source>
</evidence>
<dbReference type="PANTHER" id="PTHR24093:SF369">
    <property type="entry name" value="CALCIUM-TRANSPORTING ATPASE"/>
    <property type="match status" value="1"/>
</dbReference>
<dbReference type="InterPro" id="IPR023299">
    <property type="entry name" value="ATPase_P-typ_cyto_dom_N"/>
</dbReference>
<comment type="subcellular location">
    <subcellularLocation>
        <location evidence="1">Endomembrane system</location>
        <topology evidence="1">Multi-pass membrane protein</topology>
    </subcellularLocation>
</comment>
<dbReference type="GO" id="GO:0046872">
    <property type="term" value="F:metal ion binding"/>
    <property type="evidence" value="ECO:0007669"/>
    <property type="project" value="UniProtKB-KW"/>
</dbReference>
<feature type="transmembrane region" description="Helical" evidence="8">
    <location>
        <begin position="860"/>
        <end position="878"/>
    </location>
</feature>
<evidence type="ECO:0000256" key="7">
    <source>
        <dbReference type="ARBA" id="ARBA00023136"/>
    </source>
</evidence>
<dbReference type="GO" id="GO:0005388">
    <property type="term" value="F:P-type calcium transporter activity"/>
    <property type="evidence" value="ECO:0007669"/>
    <property type="project" value="TreeGrafter"/>
</dbReference>
<dbReference type="GO" id="GO:0000166">
    <property type="term" value="F:nucleotide binding"/>
    <property type="evidence" value="ECO:0007669"/>
    <property type="project" value="InterPro"/>
</dbReference>
<dbReference type="SUPFAM" id="SSF81660">
    <property type="entry name" value="Metal cation-transporting ATPase, ATP-binding domain N"/>
    <property type="match status" value="1"/>
</dbReference>
<feature type="transmembrane region" description="Helical" evidence="8">
    <location>
        <begin position="756"/>
        <end position="774"/>
    </location>
</feature>
<comment type="caution">
    <text evidence="11">The sequence shown here is derived from an EMBL/GenBank/DDBJ whole genome shotgun (WGS) entry which is preliminary data.</text>
</comment>
<dbReference type="InterPro" id="IPR008250">
    <property type="entry name" value="ATPase_P-typ_transduc_dom_A_sf"/>
</dbReference>
<dbReference type="InterPro" id="IPR023214">
    <property type="entry name" value="HAD_sf"/>
</dbReference>
<keyword evidence="4" id="KW-0106">Calcium</keyword>
<dbReference type="SUPFAM" id="SSF81653">
    <property type="entry name" value="Calcium ATPase, transduction domain A"/>
    <property type="match status" value="1"/>
</dbReference>
<keyword evidence="6 8" id="KW-1133">Transmembrane helix</keyword>
<dbReference type="Gene3D" id="1.20.1110.10">
    <property type="entry name" value="Calcium-transporting ATPase, transmembrane domain"/>
    <property type="match status" value="2"/>
</dbReference>
<evidence type="ECO:0000313" key="12">
    <source>
        <dbReference type="Proteomes" id="UP000653305"/>
    </source>
</evidence>
<name>A0A830D0B0_9LAMI</name>
<dbReference type="InterPro" id="IPR036412">
    <property type="entry name" value="HAD-like_sf"/>
</dbReference>
<keyword evidence="2 8" id="KW-0812">Transmembrane</keyword>
<dbReference type="GO" id="GO:0005886">
    <property type="term" value="C:plasma membrane"/>
    <property type="evidence" value="ECO:0007669"/>
    <property type="project" value="TreeGrafter"/>
</dbReference>
<feature type="transmembrane region" description="Helical" evidence="8">
    <location>
        <begin position="724"/>
        <end position="744"/>
    </location>
</feature>
<gene>
    <name evidence="11" type="ORF">PHJA_002705200</name>
</gene>
<feature type="transmembrane region" description="Helical" evidence="8">
    <location>
        <begin position="262"/>
        <end position="287"/>
    </location>
</feature>
<dbReference type="GO" id="GO:0012505">
    <property type="term" value="C:endomembrane system"/>
    <property type="evidence" value="ECO:0007669"/>
    <property type="project" value="UniProtKB-SubCell"/>
</dbReference>
<keyword evidence="5" id="KW-0460">Magnesium</keyword>
<dbReference type="AlphaFoldDB" id="A0A830D0B0"/>
<feature type="transmembrane region" description="Helical" evidence="8">
    <location>
        <begin position="890"/>
        <end position="909"/>
    </location>
</feature>
<evidence type="ECO:0000259" key="10">
    <source>
        <dbReference type="Pfam" id="PF00689"/>
    </source>
</evidence>
<evidence type="ECO:0000259" key="9">
    <source>
        <dbReference type="Pfam" id="PF00122"/>
    </source>
</evidence>
<dbReference type="Pfam" id="PF00689">
    <property type="entry name" value="Cation_ATPase_C"/>
    <property type="match status" value="1"/>
</dbReference>
<protein>
    <submittedName>
        <fullName evidence="11">Calcium-transporting ATPase 12 plasma membrane-type</fullName>
    </submittedName>
</protein>
<dbReference type="EMBL" id="BMAC01001097">
    <property type="protein sequence ID" value="GFQ05611.1"/>
    <property type="molecule type" value="Genomic_DNA"/>
</dbReference>
<evidence type="ECO:0000313" key="11">
    <source>
        <dbReference type="EMBL" id="GFQ05611.1"/>
    </source>
</evidence>
<evidence type="ECO:0000256" key="2">
    <source>
        <dbReference type="ARBA" id="ARBA00022692"/>
    </source>
</evidence>
<dbReference type="Gene3D" id="2.70.150.10">
    <property type="entry name" value="Calcium-transporting ATPase, cytoplasmic transduction domain A"/>
    <property type="match status" value="1"/>
</dbReference>
<dbReference type="PRINTS" id="PR00119">
    <property type="entry name" value="CATATPASE"/>
</dbReference>
<dbReference type="SUPFAM" id="SSF56784">
    <property type="entry name" value="HAD-like"/>
    <property type="match status" value="1"/>
</dbReference>
<dbReference type="InterPro" id="IPR023298">
    <property type="entry name" value="ATPase_P-typ_TM_dom_sf"/>
</dbReference>
<feature type="transmembrane region" description="Helical" evidence="8">
    <location>
        <begin position="71"/>
        <end position="101"/>
    </location>
</feature>
<proteinExistence type="predicted"/>
<dbReference type="Proteomes" id="UP000653305">
    <property type="component" value="Unassembled WGS sequence"/>
</dbReference>
<keyword evidence="7 8" id="KW-0472">Membrane</keyword>
<dbReference type="OrthoDB" id="116380at2759"/>
<reference evidence="11" key="1">
    <citation type="submission" date="2020-07" db="EMBL/GenBank/DDBJ databases">
        <title>Ethylene signaling mediates host invasion by parasitic plants.</title>
        <authorList>
            <person name="Yoshida S."/>
        </authorList>
    </citation>
    <scope>NUCLEOTIDE SEQUENCE</scope>
    <source>
        <strain evidence="11">Okayama</strain>
    </source>
</reference>
<organism evidence="11 12">
    <name type="scientific">Phtheirospermum japonicum</name>
    <dbReference type="NCBI Taxonomy" id="374723"/>
    <lineage>
        <taxon>Eukaryota</taxon>
        <taxon>Viridiplantae</taxon>
        <taxon>Streptophyta</taxon>
        <taxon>Embryophyta</taxon>
        <taxon>Tracheophyta</taxon>
        <taxon>Spermatophyta</taxon>
        <taxon>Magnoliopsida</taxon>
        <taxon>eudicotyledons</taxon>
        <taxon>Gunneridae</taxon>
        <taxon>Pentapetalae</taxon>
        <taxon>asterids</taxon>
        <taxon>lamiids</taxon>
        <taxon>Lamiales</taxon>
        <taxon>Orobanchaceae</taxon>
        <taxon>Orobanchaceae incertae sedis</taxon>
        <taxon>Phtheirospermum</taxon>
    </lineage>
</organism>
<dbReference type="Gene3D" id="3.40.50.1000">
    <property type="entry name" value="HAD superfamily/HAD-like"/>
    <property type="match status" value="2"/>
</dbReference>
<feature type="domain" description="P-type ATPase A" evidence="9">
    <location>
        <begin position="156"/>
        <end position="247"/>
    </location>
</feature>
<dbReference type="PANTHER" id="PTHR24093">
    <property type="entry name" value="CATION TRANSPORTING ATPASE"/>
    <property type="match status" value="1"/>
</dbReference>
<sequence>SASDQTVELQHIRQQRKSILEIVKNKNLRDLRSFGGVGGVAEALNTDLENGVSSPKQFFQYSQPTQLSYQILVILLHSFLSASNSYTIFLLSCAAILSLAFGVDQDGMHGLGWFNGAVLISIVCLIIIFTTIHKSWQEWSSKKLESSRHSKLGRAKRVLTVRDGNDELVGETDLVVGDIVVLRKGDQVPGDGLFIIRTGDQPLELNDGSVVDDNDPFLFYGSRVVNGSARMLVTSTGMDTVWGETMSQAILEEKRFKYFESYIHNLSTCIHISGLFISILIVVVLFLRYKFGKMDDERRYRPDIKGEPTRVITITDAIMGIITGTKGTARVLTTLLSVSLLGIVEGVPIVLSFAAIIWSRKALAEKATERDYLACLKMASVTTICTDKFGGLTELKKTIDKLYIGEELVSESSVVASEVLECLCDGIGAQLLIPPNDSEPAATVLLPEVISWAEANLGLKSESQCKMRSYRGRNPFQECCQVVMEKNGNDGLYLHFSGPPLDILSSCSHHYDTNGELKEIDGRKRSMLEGTIYGMLSEEAGVIAYACKQEPHDLILLGMISLKDVKVEDAKAAVSMLLEVGVGTILVSGVDVPVLEAIGQKGGLISPGSDDHLVLTGEEFRNLSEQERMDKLDKIRVIGNCLPPDKILLIKCLQEKGHAVAFLAQRTVDAPALKHADIGITFGTWSSEIAREYCDITIWDFNCFGFMVEVIKSGRCFQGNIRKFIQLHLIFTISSAMITLTAVVSSGDVPVSAVQLFWLNLVVTLFGGLALLAGPTMTIQSSTKLISKAMWRNIAIQASYQTTILVSLQHMGQAILGTSADRIKSVVYNGFFFCQLFNKFIAREPEKKNIFSGLFRNNSWFWVALVILLIFQGVFGVAERVLGSSPGLSFKLWGACLLIGLISLLLDWAGKTIASTFNSITSLFSAN</sequence>
<evidence type="ECO:0000256" key="1">
    <source>
        <dbReference type="ARBA" id="ARBA00004127"/>
    </source>
</evidence>
<evidence type="ECO:0000256" key="6">
    <source>
        <dbReference type="ARBA" id="ARBA00022989"/>
    </source>
</evidence>
<feature type="transmembrane region" description="Helical" evidence="8">
    <location>
        <begin position="113"/>
        <end position="132"/>
    </location>
</feature>
<evidence type="ECO:0000256" key="4">
    <source>
        <dbReference type="ARBA" id="ARBA00022837"/>
    </source>
</evidence>
<accession>A0A830D0B0</accession>
<keyword evidence="12" id="KW-1185">Reference proteome</keyword>
<dbReference type="InterPro" id="IPR059000">
    <property type="entry name" value="ATPase_P-type_domA"/>
</dbReference>
<dbReference type="SUPFAM" id="SSF81665">
    <property type="entry name" value="Calcium ATPase, transmembrane domain M"/>
    <property type="match status" value="1"/>
</dbReference>
<evidence type="ECO:0000256" key="3">
    <source>
        <dbReference type="ARBA" id="ARBA00022723"/>
    </source>
</evidence>
<keyword evidence="3" id="KW-0479">Metal-binding</keyword>
<dbReference type="InterPro" id="IPR006068">
    <property type="entry name" value="ATPase_P-typ_cation-transptr_C"/>
</dbReference>
<dbReference type="Gene3D" id="3.40.1110.10">
    <property type="entry name" value="Calcium-transporting ATPase, cytoplasmic domain N"/>
    <property type="match status" value="1"/>
</dbReference>
<feature type="transmembrane region" description="Helical" evidence="8">
    <location>
        <begin position="335"/>
        <end position="358"/>
    </location>
</feature>
<feature type="non-terminal residue" evidence="11">
    <location>
        <position position="1"/>
    </location>
</feature>
<feature type="domain" description="Cation-transporting P-type ATPase C-terminal" evidence="10">
    <location>
        <begin position="749"/>
        <end position="912"/>
    </location>
</feature>
<evidence type="ECO:0000256" key="8">
    <source>
        <dbReference type="SAM" id="Phobius"/>
    </source>
</evidence>